<organism evidence="3 4">
    <name type="scientific">Sporofaciens musculi</name>
    <dbReference type="NCBI Taxonomy" id="2681861"/>
    <lineage>
        <taxon>Bacteria</taxon>
        <taxon>Bacillati</taxon>
        <taxon>Bacillota</taxon>
        <taxon>Clostridia</taxon>
        <taxon>Lachnospirales</taxon>
        <taxon>Lachnospiraceae</taxon>
        <taxon>Sporofaciens</taxon>
    </lineage>
</organism>
<proteinExistence type="predicted"/>
<feature type="compositionally biased region" description="Polar residues" evidence="1">
    <location>
        <begin position="238"/>
        <end position="251"/>
    </location>
</feature>
<evidence type="ECO:0000256" key="1">
    <source>
        <dbReference type="SAM" id="MobiDB-lite"/>
    </source>
</evidence>
<feature type="domain" description="DUF6291" evidence="2">
    <location>
        <begin position="9"/>
        <end position="87"/>
    </location>
</feature>
<accession>A0A7X3MHX9</accession>
<feature type="compositionally biased region" description="Basic and acidic residues" evidence="1">
    <location>
        <begin position="105"/>
        <end position="119"/>
    </location>
</feature>
<dbReference type="AlphaFoldDB" id="A0A7X3MHX9"/>
<feature type="compositionally biased region" description="Basic and acidic residues" evidence="1">
    <location>
        <begin position="68"/>
        <end position="79"/>
    </location>
</feature>
<feature type="region of interest" description="Disordered" evidence="1">
    <location>
        <begin position="230"/>
        <end position="257"/>
    </location>
</feature>
<dbReference type="InterPro" id="IPR046258">
    <property type="entry name" value="DUF6291"/>
</dbReference>
<dbReference type="EMBL" id="WUQX01000001">
    <property type="protein sequence ID" value="MXP76687.1"/>
    <property type="molecule type" value="Genomic_DNA"/>
</dbReference>
<name>A0A7X3MHX9_9FIRM</name>
<keyword evidence="4" id="KW-1185">Reference proteome</keyword>
<sequence length="272" mass="30477">MAQDSKKGFLLYYDYRKHLSLLSDAERGKLLMALLNYGERGDMPEDLDGMAFMAFSFITGQMDRDAQKYADTCRKRSEAGKQGGRPKKETGKQDKAKKANAYSEKQTEAKKGDTEKETDTETVTETDTEKGKESSTPYPLKGGQQDPVPYSKIVELYHSICTSYPKLRAVEGNREKQIAARWKKYKSLDTFRELFEKAEASDFLKGENDRAWTADFDWLIRPTNMSKVLEGKYDSGSKPRSGTTQSQTGGKPSTMDVLAGIIADEEGGGVFD</sequence>
<dbReference type="Proteomes" id="UP000460412">
    <property type="component" value="Unassembled WGS sequence"/>
</dbReference>
<protein>
    <recommendedName>
        <fullName evidence="2">DUF6291 domain-containing protein</fullName>
    </recommendedName>
</protein>
<evidence type="ECO:0000313" key="4">
    <source>
        <dbReference type="Proteomes" id="UP000460412"/>
    </source>
</evidence>
<comment type="caution">
    <text evidence="3">The sequence shown here is derived from an EMBL/GenBank/DDBJ whole genome shotgun (WGS) entry which is preliminary data.</text>
</comment>
<feature type="region of interest" description="Disordered" evidence="1">
    <location>
        <begin position="68"/>
        <end position="146"/>
    </location>
</feature>
<evidence type="ECO:0000259" key="2">
    <source>
        <dbReference type="Pfam" id="PF19808"/>
    </source>
</evidence>
<evidence type="ECO:0000313" key="3">
    <source>
        <dbReference type="EMBL" id="MXP76687.1"/>
    </source>
</evidence>
<gene>
    <name evidence="3" type="ORF">GN277_15245</name>
</gene>
<feature type="compositionally biased region" description="Basic and acidic residues" evidence="1">
    <location>
        <begin position="86"/>
        <end position="97"/>
    </location>
</feature>
<reference evidence="3 4" key="1">
    <citation type="submission" date="2019-12" db="EMBL/GenBank/DDBJ databases">
        <title>Sporaefaciens musculi gen. nov., sp. nov., a novel bacterium isolated from the caecum of an obese mouse.</title>
        <authorList>
            <person name="Rasmussen T.S."/>
            <person name="Streidl T."/>
            <person name="Hitch T.C.A."/>
            <person name="Wortmann E."/>
            <person name="Deptula P."/>
            <person name="Hansen M."/>
            <person name="Nielsen D.S."/>
            <person name="Clavel T."/>
            <person name="Vogensen F.K."/>
        </authorList>
    </citation>
    <scope>NUCLEOTIDE SEQUENCE [LARGE SCALE GENOMIC DNA]</scope>
    <source>
        <strain evidence="3 4">WCA-9-b2</strain>
    </source>
</reference>
<dbReference type="Pfam" id="PF19808">
    <property type="entry name" value="DUF6291"/>
    <property type="match status" value="1"/>
</dbReference>
<dbReference type="RefSeq" id="WP_159751753.1">
    <property type="nucleotide sequence ID" value="NZ_WUQX01000001.1"/>
</dbReference>